<feature type="domain" description="Replication initiator A N-terminal" evidence="2">
    <location>
        <begin position="17"/>
        <end position="90"/>
    </location>
</feature>
<dbReference type="Proteomes" id="UP000585258">
    <property type="component" value="Unassembled WGS sequence"/>
</dbReference>
<dbReference type="AlphaFoldDB" id="A0A7X0VQY8"/>
<feature type="region of interest" description="Disordered" evidence="1">
    <location>
        <begin position="139"/>
        <end position="159"/>
    </location>
</feature>
<proteinExistence type="predicted"/>
<dbReference type="InterPro" id="IPR010724">
    <property type="entry name" value="RepA_N"/>
</dbReference>
<dbReference type="EMBL" id="JACKWY010000004">
    <property type="protein sequence ID" value="MBB6714809.1"/>
    <property type="molecule type" value="Genomic_DNA"/>
</dbReference>
<name>A0A7X0VQY8_9CLOT</name>
<organism evidence="3 4">
    <name type="scientific">Clostridium gasigenes</name>
    <dbReference type="NCBI Taxonomy" id="94869"/>
    <lineage>
        <taxon>Bacteria</taxon>
        <taxon>Bacillati</taxon>
        <taxon>Bacillota</taxon>
        <taxon>Clostridia</taxon>
        <taxon>Eubacteriales</taxon>
        <taxon>Clostridiaceae</taxon>
        <taxon>Clostridium</taxon>
    </lineage>
</organism>
<protein>
    <submittedName>
        <fullName evidence="3">Replication initiator protein A</fullName>
    </submittedName>
</protein>
<accession>A0A7X0VQY8</accession>
<evidence type="ECO:0000313" key="3">
    <source>
        <dbReference type="EMBL" id="MBB6714809.1"/>
    </source>
</evidence>
<evidence type="ECO:0000256" key="1">
    <source>
        <dbReference type="SAM" id="MobiDB-lite"/>
    </source>
</evidence>
<reference evidence="3 4" key="1">
    <citation type="submission" date="2020-08" db="EMBL/GenBank/DDBJ databases">
        <title>Clostridia isolated from Swiss meat.</title>
        <authorList>
            <person name="Wambui J."/>
            <person name="Stevens M.J.A."/>
            <person name="Stephan R."/>
        </authorList>
    </citation>
    <scope>NUCLEOTIDE SEQUENCE [LARGE SCALE GENOMIC DNA]</scope>
    <source>
        <strain evidence="3 4">CM001</strain>
    </source>
</reference>
<dbReference type="RefSeq" id="WP_185164292.1">
    <property type="nucleotide sequence ID" value="NZ_JACKWY010000004.1"/>
</dbReference>
<evidence type="ECO:0000313" key="4">
    <source>
        <dbReference type="Proteomes" id="UP000585258"/>
    </source>
</evidence>
<dbReference type="Pfam" id="PF06970">
    <property type="entry name" value="RepA_N"/>
    <property type="match status" value="1"/>
</dbReference>
<sequence>MEKFKYVLENEKISGGYINIPIELYTSSGYKDLSNDAILLYGVLLNNFKFSSQSGRRDEKGRLFVIASLSNIMKIIRCSRNTARKVLEELGKFHLIKFNEGEDKNRVRNIYLGVLRKEISEGDKISTSIGLKKEPYECKKSTNKGSEKEPVDVKKSTADGSKYELERGQYVNPNKNIYKNNYKNSGFKKGNEEECPYYEEFDFED</sequence>
<evidence type="ECO:0000259" key="2">
    <source>
        <dbReference type="Pfam" id="PF06970"/>
    </source>
</evidence>
<gene>
    <name evidence="3" type="ORF">H7E68_08700</name>
</gene>
<comment type="caution">
    <text evidence="3">The sequence shown here is derived from an EMBL/GenBank/DDBJ whole genome shotgun (WGS) entry which is preliminary data.</text>
</comment>